<comment type="caution">
    <text evidence="1">The sequence shown here is derived from an EMBL/GenBank/DDBJ whole genome shotgun (WGS) entry which is preliminary data.</text>
</comment>
<name>M0AHG0_9EURY</name>
<evidence type="ECO:0000313" key="2">
    <source>
        <dbReference type="Proteomes" id="UP000011591"/>
    </source>
</evidence>
<dbReference type="EMBL" id="AOIP01000063">
    <property type="protein sequence ID" value="ELY97811.1"/>
    <property type="molecule type" value="Genomic_DNA"/>
</dbReference>
<evidence type="ECO:0000313" key="1">
    <source>
        <dbReference type="EMBL" id="ELY97811.1"/>
    </source>
</evidence>
<dbReference type="PANTHER" id="PTHR39967">
    <property type="match status" value="1"/>
</dbReference>
<reference evidence="1 2" key="1">
    <citation type="journal article" date="2014" name="PLoS Genet.">
        <title>Phylogenetically driven sequencing of extremely halophilic archaea reveals strategies for static and dynamic osmo-response.</title>
        <authorList>
            <person name="Becker E.A."/>
            <person name="Seitzer P.M."/>
            <person name="Tritt A."/>
            <person name="Larsen D."/>
            <person name="Krusor M."/>
            <person name="Yao A.I."/>
            <person name="Wu D."/>
            <person name="Madern D."/>
            <person name="Eisen J.A."/>
            <person name="Darling A.E."/>
            <person name="Facciotti M.T."/>
        </authorList>
    </citation>
    <scope>NUCLEOTIDE SEQUENCE [LARGE SCALE GENOMIC DNA]</scope>
    <source>
        <strain evidence="1 2">DSM 13077</strain>
    </source>
</reference>
<protein>
    <submittedName>
        <fullName evidence="1">Transposase</fullName>
    </submittedName>
</protein>
<proteinExistence type="predicted"/>
<dbReference type="PANTHER" id="PTHR39967:SF1">
    <property type="entry name" value="ISH14-TYPE TRANSPOSASE HSIRS44"/>
    <property type="match status" value="1"/>
</dbReference>
<gene>
    <name evidence="1" type="ORF">C480_21659</name>
</gene>
<dbReference type="Proteomes" id="UP000011591">
    <property type="component" value="Unassembled WGS sequence"/>
</dbReference>
<keyword evidence="2" id="KW-1185">Reference proteome</keyword>
<accession>M0AHG0</accession>
<sequence length="91" mass="10676">MLQRFLRELREKHDVDEAVFLVDRAHHLATALQRAGLRFRLERHGNRNTVERILGKIKQLTPLFSNSFSHVDPATAETWLQAFAIWRNSLN</sequence>
<organism evidence="1 2">
    <name type="scientific">Natrialba aegyptia DSM 13077</name>
    <dbReference type="NCBI Taxonomy" id="1227491"/>
    <lineage>
        <taxon>Archaea</taxon>
        <taxon>Methanobacteriati</taxon>
        <taxon>Methanobacteriota</taxon>
        <taxon>Stenosarchaea group</taxon>
        <taxon>Halobacteria</taxon>
        <taxon>Halobacteriales</taxon>
        <taxon>Natrialbaceae</taxon>
        <taxon>Natrialba</taxon>
    </lineage>
</organism>
<dbReference type="AlphaFoldDB" id="M0AHG0"/>